<sequence length="226" mass="24698">MGSSIALFVDGDNISPCFSEEIMAFAKQLGRLDVARVYGGAHPASGRMEALGFRFVHAGPGKNGADILLSIDAIETCQLSEIQTFVIATSDGDFSHLAYRLRERGAEVYGLGEGKAQFSFPAACTEFSTVISKLDVMPPKSTIQRRDGPSKLDEKIRAMIAIHSKNGLGMRISELAPKMHSSHGVKISSHVERTWRAYLSKRPELYQLDPRGPEAKVRFVPQGFGN</sequence>
<evidence type="ECO:0000313" key="3">
    <source>
        <dbReference type="Proteomes" id="UP000628017"/>
    </source>
</evidence>
<protein>
    <recommendedName>
        <fullName evidence="1">NYN domain-containing protein</fullName>
    </recommendedName>
</protein>
<accession>A0A916QTC2</accession>
<dbReference type="RefSeq" id="WP_188671304.1">
    <property type="nucleotide sequence ID" value="NZ_BMKA01000001.1"/>
</dbReference>
<name>A0A916QTC2_9RHOB</name>
<evidence type="ECO:0000313" key="2">
    <source>
        <dbReference type="EMBL" id="GGA11049.1"/>
    </source>
</evidence>
<dbReference type="EMBL" id="BMKA01000001">
    <property type="protein sequence ID" value="GGA11049.1"/>
    <property type="molecule type" value="Genomic_DNA"/>
</dbReference>
<dbReference type="Gene3D" id="3.40.50.1010">
    <property type="entry name" value="5'-nuclease"/>
    <property type="match status" value="1"/>
</dbReference>
<feature type="domain" description="NYN" evidence="1">
    <location>
        <begin position="5"/>
        <end position="128"/>
    </location>
</feature>
<reference evidence="2" key="2">
    <citation type="submission" date="2020-09" db="EMBL/GenBank/DDBJ databases">
        <authorList>
            <person name="Sun Q."/>
            <person name="Zhou Y."/>
        </authorList>
    </citation>
    <scope>NUCLEOTIDE SEQUENCE</scope>
    <source>
        <strain evidence="2">CGMCC 1.15880</strain>
    </source>
</reference>
<dbReference type="PANTHER" id="PTHR35811">
    <property type="entry name" value="SLR1870 PROTEIN"/>
    <property type="match status" value="1"/>
</dbReference>
<dbReference type="PANTHER" id="PTHR35811:SF1">
    <property type="entry name" value="HTH OST-TYPE DOMAIN-CONTAINING PROTEIN"/>
    <property type="match status" value="1"/>
</dbReference>
<proteinExistence type="predicted"/>
<keyword evidence="3" id="KW-1185">Reference proteome</keyword>
<dbReference type="CDD" id="cd11297">
    <property type="entry name" value="PIN_LabA-like_N_1"/>
    <property type="match status" value="1"/>
</dbReference>
<gene>
    <name evidence="2" type="ORF">GCM10011498_09020</name>
</gene>
<dbReference type="InterPro" id="IPR021139">
    <property type="entry name" value="NYN"/>
</dbReference>
<dbReference type="Pfam" id="PF01936">
    <property type="entry name" value="NYN"/>
    <property type="match status" value="1"/>
</dbReference>
<dbReference type="GO" id="GO:0004540">
    <property type="term" value="F:RNA nuclease activity"/>
    <property type="evidence" value="ECO:0007669"/>
    <property type="project" value="InterPro"/>
</dbReference>
<organism evidence="2 3">
    <name type="scientific">Neptunicoccus cionae</name>
    <dbReference type="NCBI Taxonomy" id="2035344"/>
    <lineage>
        <taxon>Bacteria</taxon>
        <taxon>Pseudomonadati</taxon>
        <taxon>Pseudomonadota</taxon>
        <taxon>Alphaproteobacteria</taxon>
        <taxon>Rhodobacterales</taxon>
        <taxon>Paracoccaceae</taxon>
        <taxon>Neptunicoccus</taxon>
    </lineage>
</organism>
<evidence type="ECO:0000259" key="1">
    <source>
        <dbReference type="Pfam" id="PF01936"/>
    </source>
</evidence>
<reference evidence="2" key="1">
    <citation type="journal article" date="2014" name="Int. J. Syst. Evol. Microbiol.">
        <title>Complete genome sequence of Corynebacterium casei LMG S-19264T (=DSM 44701T), isolated from a smear-ripened cheese.</title>
        <authorList>
            <consortium name="US DOE Joint Genome Institute (JGI-PGF)"/>
            <person name="Walter F."/>
            <person name="Albersmeier A."/>
            <person name="Kalinowski J."/>
            <person name="Ruckert C."/>
        </authorList>
    </citation>
    <scope>NUCLEOTIDE SEQUENCE</scope>
    <source>
        <strain evidence="2">CGMCC 1.15880</strain>
    </source>
</reference>
<dbReference type="AlphaFoldDB" id="A0A916QTC2"/>
<comment type="caution">
    <text evidence="2">The sequence shown here is derived from an EMBL/GenBank/DDBJ whole genome shotgun (WGS) entry which is preliminary data.</text>
</comment>
<dbReference type="Proteomes" id="UP000628017">
    <property type="component" value="Unassembled WGS sequence"/>
</dbReference>